<dbReference type="Proteomes" id="UP000636949">
    <property type="component" value="Unassembled WGS sequence"/>
</dbReference>
<protein>
    <submittedName>
        <fullName evidence="2">Uncharacterized protein</fullName>
    </submittedName>
</protein>
<keyword evidence="3" id="KW-1185">Reference proteome</keyword>
<organism evidence="2 3">
    <name type="scientific">Cysteiniphilum litorale</name>
    <dbReference type="NCBI Taxonomy" id="2056700"/>
    <lineage>
        <taxon>Bacteria</taxon>
        <taxon>Pseudomonadati</taxon>
        <taxon>Pseudomonadota</taxon>
        <taxon>Gammaproteobacteria</taxon>
        <taxon>Thiotrichales</taxon>
        <taxon>Fastidiosibacteraceae</taxon>
        <taxon>Cysteiniphilum</taxon>
    </lineage>
</organism>
<reference evidence="2" key="1">
    <citation type="journal article" date="2014" name="Int. J. Syst. Evol. Microbiol.">
        <title>Complete genome sequence of Corynebacterium casei LMG S-19264T (=DSM 44701T), isolated from a smear-ripened cheese.</title>
        <authorList>
            <consortium name="US DOE Joint Genome Institute (JGI-PGF)"/>
            <person name="Walter F."/>
            <person name="Albersmeier A."/>
            <person name="Kalinowski J."/>
            <person name="Ruckert C."/>
        </authorList>
    </citation>
    <scope>NUCLEOTIDE SEQUENCE</scope>
    <source>
        <strain evidence="2">CGMCC 1.15758</strain>
    </source>
</reference>
<gene>
    <name evidence="2" type="ORF">GCM10010995_16500</name>
</gene>
<comment type="caution">
    <text evidence="2">The sequence shown here is derived from an EMBL/GenBank/DDBJ whole genome shotgun (WGS) entry which is preliminary data.</text>
</comment>
<evidence type="ECO:0000313" key="2">
    <source>
        <dbReference type="EMBL" id="GGF99894.1"/>
    </source>
</evidence>
<name>A0A8J2Z4Y9_9GAMM</name>
<evidence type="ECO:0000256" key="1">
    <source>
        <dbReference type="SAM" id="SignalP"/>
    </source>
</evidence>
<accession>A0A8J2Z4Y9</accession>
<dbReference type="RefSeq" id="WP_117002926.1">
    <property type="nucleotide sequence ID" value="NZ_BMJS01000018.1"/>
</dbReference>
<feature type="chain" id="PRO_5035149077" evidence="1">
    <location>
        <begin position="21"/>
        <end position="165"/>
    </location>
</feature>
<proteinExistence type="predicted"/>
<sequence length="165" mass="18543">MRTIKLCITLGLLSSMSAFASGSHPVTFQNNANDTQLSVNYITGHKYSKCVSYVRPHTLNINPQDAELSIFMDKDSRTCNSANKRASWVLKTADGSSTILTFKHEPVQDGRAYTTYNDIIVVDGNKIAETDILNDFSTDFPVSYNFGSHYRLVFDSFRKVRLVSR</sequence>
<reference evidence="2" key="2">
    <citation type="submission" date="2020-09" db="EMBL/GenBank/DDBJ databases">
        <authorList>
            <person name="Sun Q."/>
            <person name="Zhou Y."/>
        </authorList>
    </citation>
    <scope>NUCLEOTIDE SEQUENCE</scope>
    <source>
        <strain evidence="2">CGMCC 1.15758</strain>
    </source>
</reference>
<dbReference type="AlphaFoldDB" id="A0A8J2Z4Y9"/>
<keyword evidence="1" id="KW-0732">Signal</keyword>
<feature type="signal peptide" evidence="1">
    <location>
        <begin position="1"/>
        <end position="20"/>
    </location>
</feature>
<dbReference type="EMBL" id="BMJS01000018">
    <property type="protein sequence ID" value="GGF99894.1"/>
    <property type="molecule type" value="Genomic_DNA"/>
</dbReference>
<evidence type="ECO:0000313" key="3">
    <source>
        <dbReference type="Proteomes" id="UP000636949"/>
    </source>
</evidence>